<dbReference type="EMBL" id="FNFC01000027">
    <property type="protein sequence ID" value="SDK15612.1"/>
    <property type="molecule type" value="Genomic_DNA"/>
</dbReference>
<dbReference type="Proteomes" id="UP000198856">
    <property type="component" value="Unassembled WGS sequence"/>
</dbReference>
<evidence type="ECO:0000256" key="2">
    <source>
        <dbReference type="ARBA" id="ARBA00022801"/>
    </source>
</evidence>
<dbReference type="PANTHER" id="PTHR43222">
    <property type="entry name" value="NUDIX HYDROLASE 23"/>
    <property type="match status" value="1"/>
</dbReference>
<dbReference type="Pfam" id="PF00293">
    <property type="entry name" value="NUDIX"/>
    <property type="match status" value="1"/>
</dbReference>
<evidence type="ECO:0000256" key="1">
    <source>
        <dbReference type="ARBA" id="ARBA00001946"/>
    </source>
</evidence>
<dbReference type="RefSeq" id="WP_092704815.1">
    <property type="nucleotide sequence ID" value="NZ_FNFC01000027.1"/>
</dbReference>
<keyword evidence="6" id="KW-1185">Reference proteome</keyword>
<dbReference type="InterPro" id="IPR020084">
    <property type="entry name" value="NUDIX_hydrolase_CS"/>
</dbReference>
<dbReference type="PROSITE" id="PS51462">
    <property type="entry name" value="NUDIX"/>
    <property type="match status" value="1"/>
</dbReference>
<proteinExistence type="predicted"/>
<organism evidence="5 6">
    <name type="scientific">Halovenus aranensis</name>
    <dbReference type="NCBI Taxonomy" id="890420"/>
    <lineage>
        <taxon>Archaea</taxon>
        <taxon>Methanobacteriati</taxon>
        <taxon>Methanobacteriota</taxon>
        <taxon>Stenosarchaea group</taxon>
        <taxon>Halobacteria</taxon>
        <taxon>Halobacteriales</taxon>
        <taxon>Haloarculaceae</taxon>
        <taxon>Halovenus</taxon>
    </lineage>
</organism>
<keyword evidence="2" id="KW-0378">Hydrolase</keyword>
<feature type="domain" description="Nudix hydrolase" evidence="4">
    <location>
        <begin position="37"/>
        <end position="167"/>
    </location>
</feature>
<evidence type="ECO:0000256" key="3">
    <source>
        <dbReference type="ARBA" id="ARBA00022842"/>
    </source>
</evidence>
<dbReference type="SUPFAM" id="SSF55811">
    <property type="entry name" value="Nudix"/>
    <property type="match status" value="1"/>
</dbReference>
<evidence type="ECO:0000313" key="6">
    <source>
        <dbReference type="Proteomes" id="UP000198856"/>
    </source>
</evidence>
<gene>
    <name evidence="5" type="ORF">SAMN05216226_1279</name>
</gene>
<dbReference type="Gene3D" id="3.90.79.10">
    <property type="entry name" value="Nucleoside Triphosphate Pyrophosphohydrolase"/>
    <property type="match status" value="1"/>
</dbReference>
<reference evidence="5 6" key="1">
    <citation type="submission" date="2016-10" db="EMBL/GenBank/DDBJ databases">
        <authorList>
            <person name="de Groot N.N."/>
        </authorList>
    </citation>
    <scope>NUCLEOTIDE SEQUENCE [LARGE SCALE GENOMIC DNA]</scope>
    <source>
        <strain evidence="5 6">IBRC-M10015</strain>
    </source>
</reference>
<dbReference type="PANTHER" id="PTHR43222:SF2">
    <property type="entry name" value="NUDIX HYDROLASE 23, CHLOROPLASTIC"/>
    <property type="match status" value="1"/>
</dbReference>
<comment type="cofactor">
    <cofactor evidence="1">
        <name>Mg(2+)</name>
        <dbReference type="ChEBI" id="CHEBI:18420"/>
    </cofactor>
</comment>
<dbReference type="InterPro" id="IPR015797">
    <property type="entry name" value="NUDIX_hydrolase-like_dom_sf"/>
</dbReference>
<dbReference type="InterPro" id="IPR000086">
    <property type="entry name" value="NUDIX_hydrolase_dom"/>
</dbReference>
<dbReference type="AlphaFoldDB" id="A0A1G8ZKF7"/>
<sequence length="176" mass="19676">MSEIQYCPHCGTALKQREIEGRRRYYCISCERTIYRNPKPCAGVLVVDGNKVLVVKRGKPPAVGAWSLPAGYLEVDENPKEAAVRELREETNLSISKSDIELFTTHFVSNSGNHNVLVLIYKTRYDLTDGLPLAGSDALDVCFFDPYDSQDLQIESGYLPIFQQAVESNQSTGLNQ</sequence>
<dbReference type="OrthoDB" id="40462at2157"/>
<dbReference type="PRINTS" id="PR00502">
    <property type="entry name" value="NUDIXFAMILY"/>
</dbReference>
<evidence type="ECO:0000259" key="4">
    <source>
        <dbReference type="PROSITE" id="PS51462"/>
    </source>
</evidence>
<name>A0A1G8ZKF7_9EURY</name>
<dbReference type="PROSITE" id="PS00893">
    <property type="entry name" value="NUDIX_BOX"/>
    <property type="match status" value="1"/>
</dbReference>
<keyword evidence="3" id="KW-0460">Magnesium</keyword>
<accession>A0A1G8ZKF7</accession>
<protein>
    <submittedName>
        <fullName evidence="5">ADP-ribose pyrophosphatase YjhB, NUDIX family</fullName>
    </submittedName>
</protein>
<dbReference type="InterPro" id="IPR020476">
    <property type="entry name" value="Nudix_hydrolase"/>
</dbReference>
<dbReference type="GO" id="GO:0016787">
    <property type="term" value="F:hydrolase activity"/>
    <property type="evidence" value="ECO:0007669"/>
    <property type="project" value="UniProtKB-KW"/>
</dbReference>
<evidence type="ECO:0000313" key="5">
    <source>
        <dbReference type="EMBL" id="SDK15612.1"/>
    </source>
</evidence>
<dbReference type="STRING" id="890420.SAMN05216226_1279"/>